<accession>A0A8C9WTI1</accession>
<reference evidence="3" key="2">
    <citation type="submission" date="2025-09" db="UniProtKB">
        <authorList>
            <consortium name="Ensembl"/>
        </authorList>
    </citation>
    <scope>IDENTIFICATION</scope>
</reference>
<dbReference type="GeneTree" id="ENSGT00940000158431"/>
<dbReference type="GO" id="GO:0046983">
    <property type="term" value="F:protein dimerization activity"/>
    <property type="evidence" value="ECO:0007669"/>
    <property type="project" value="InterPro"/>
</dbReference>
<dbReference type="SUPFAM" id="SSF53098">
    <property type="entry name" value="Ribonuclease H-like"/>
    <property type="match status" value="1"/>
</dbReference>
<evidence type="ECO:0000256" key="1">
    <source>
        <dbReference type="SAM" id="MobiDB-lite"/>
    </source>
</evidence>
<evidence type="ECO:0000313" key="4">
    <source>
        <dbReference type="Proteomes" id="UP000694568"/>
    </source>
</evidence>
<name>A0A8C9WTI1_SANLU</name>
<dbReference type="InterPro" id="IPR052035">
    <property type="entry name" value="ZnF_BED_domain_contain"/>
</dbReference>
<keyword evidence="4" id="KW-1185">Reference proteome</keyword>
<dbReference type="InterPro" id="IPR036236">
    <property type="entry name" value="Znf_C2H2_sf"/>
</dbReference>
<feature type="domain" description="HAT C-terminal dimerisation" evidence="2">
    <location>
        <begin position="522"/>
        <end position="594"/>
    </location>
</feature>
<organism evidence="3 4">
    <name type="scientific">Sander lucioperca</name>
    <name type="common">Pike-perch</name>
    <name type="synonym">Perca lucioperca</name>
    <dbReference type="NCBI Taxonomy" id="283035"/>
    <lineage>
        <taxon>Eukaryota</taxon>
        <taxon>Metazoa</taxon>
        <taxon>Chordata</taxon>
        <taxon>Craniata</taxon>
        <taxon>Vertebrata</taxon>
        <taxon>Euteleostomi</taxon>
        <taxon>Actinopterygii</taxon>
        <taxon>Neopterygii</taxon>
        <taxon>Teleostei</taxon>
        <taxon>Neoteleostei</taxon>
        <taxon>Acanthomorphata</taxon>
        <taxon>Eupercaria</taxon>
        <taxon>Perciformes</taxon>
        <taxon>Percoidei</taxon>
        <taxon>Percidae</taxon>
        <taxon>Luciopercinae</taxon>
        <taxon>Sander</taxon>
    </lineage>
</organism>
<reference evidence="3" key="1">
    <citation type="submission" date="2025-08" db="UniProtKB">
        <authorList>
            <consortium name="Ensembl"/>
        </authorList>
    </citation>
    <scope>IDENTIFICATION</scope>
</reference>
<dbReference type="SUPFAM" id="SSF140996">
    <property type="entry name" value="Hermes dimerisation domain"/>
    <property type="match status" value="1"/>
</dbReference>
<dbReference type="PANTHER" id="PTHR46481:SF4">
    <property type="entry name" value="ZINC FINGER BED DOMAIN-CONTAINING PROTEIN 4"/>
    <property type="match status" value="1"/>
</dbReference>
<evidence type="ECO:0000313" key="3">
    <source>
        <dbReference type="Ensembl" id="ENSSLUP00000000027.1"/>
    </source>
</evidence>
<dbReference type="Proteomes" id="UP000694568">
    <property type="component" value="Unplaced"/>
</dbReference>
<sequence>QTNTEFNSSHSDFSGLERPASFKSPVWEHFGFPVKYNDEGKRLVDKTVTVCRHCGTRKPYDSGNTSSTATHLKQHHLVVSLTGVKTKAPLVAQSDRAKAITNAIGVFIGADMRPYLVVQNEGFKHMLKVLEPRYDIPSRTHFSEKIVPDLYEQEKKKIVDELSRASSVALTTDGWTSRGTESYVTITAHFITADWEMRSLVLQTHPLYKSHTSTHLAQVLTQAVEEWKIKRPSTSNIPVTTDNAKNQINAVNEAGLGPQIGCFAHVVNLASQKGISVNRMDRLLGRIRKVVSYFHRSTTAAHVLKTKQEMLKLPTHKLIHDVPTRWNSTYDMLERYLEQQAAIYSALTDKTLKKNVKDIITLSDDNVRVAEEVLQVLKPLKTVTSLLSTETSPSVSMILPLKTRILTITQDVKTAIREDLQPRYTSPPTLQDYLHRSTALDPRFKSLSHMDPALRQRTYSDLITEIVSSLGTEDSAEPTGANLDTSPPQKKSAMAELFGETFARKDMDSMTPADIIKEEVASYLTASGITVDGDPLTWWKINESKYPDIAKMARCYLAVPGSSVPSERVFSTAGDIVTAKRSTLSPDNVDILLFFINGGHCVCTKQELGVFGLLGDLEWSPVWGSSGGLHSSAGGLQRAHGK</sequence>
<evidence type="ECO:0000259" key="2">
    <source>
        <dbReference type="Pfam" id="PF05699"/>
    </source>
</evidence>
<dbReference type="PANTHER" id="PTHR46481">
    <property type="entry name" value="ZINC FINGER BED DOMAIN-CONTAINING PROTEIN 4"/>
    <property type="match status" value="1"/>
</dbReference>
<proteinExistence type="predicted"/>
<dbReference type="Ensembl" id="ENSSLUT00000000053.1">
    <property type="protein sequence ID" value="ENSSLUP00000000027.1"/>
    <property type="gene ID" value="ENSSLUG00000000052.1"/>
</dbReference>
<dbReference type="Pfam" id="PF05699">
    <property type="entry name" value="Dimer_Tnp_hAT"/>
    <property type="match status" value="1"/>
</dbReference>
<dbReference type="InterPro" id="IPR008906">
    <property type="entry name" value="HATC_C_dom"/>
</dbReference>
<protein>
    <recommendedName>
        <fullName evidence="2">HAT C-terminal dimerisation domain-containing protein</fullName>
    </recommendedName>
</protein>
<dbReference type="SUPFAM" id="SSF57667">
    <property type="entry name" value="beta-beta-alpha zinc fingers"/>
    <property type="match status" value="1"/>
</dbReference>
<dbReference type="AlphaFoldDB" id="A0A8C9WTI1"/>
<dbReference type="InterPro" id="IPR012337">
    <property type="entry name" value="RNaseH-like_sf"/>
</dbReference>
<feature type="region of interest" description="Disordered" evidence="1">
    <location>
        <begin position="470"/>
        <end position="490"/>
    </location>
</feature>